<dbReference type="EMBL" id="QDEB01106874">
    <property type="protein sequence ID" value="RZB89885.1"/>
    <property type="molecule type" value="Genomic_DNA"/>
</dbReference>
<evidence type="ECO:0000256" key="1">
    <source>
        <dbReference type="ARBA" id="ARBA00001913"/>
    </source>
</evidence>
<dbReference type="Proteomes" id="UP000292052">
    <property type="component" value="Unassembled WGS sequence"/>
</dbReference>
<evidence type="ECO:0000256" key="6">
    <source>
        <dbReference type="ARBA" id="ARBA00022723"/>
    </source>
</evidence>
<dbReference type="InterPro" id="IPR016090">
    <property type="entry name" value="PLA2-like_dom"/>
</dbReference>
<evidence type="ECO:0000256" key="8">
    <source>
        <dbReference type="ARBA" id="ARBA00022837"/>
    </source>
</evidence>
<evidence type="ECO:0000259" key="13">
    <source>
        <dbReference type="Pfam" id="PF05826"/>
    </source>
</evidence>
<dbReference type="AlphaFoldDB" id="A0A482VEY7"/>
<keyword evidence="10" id="KW-0443">Lipid metabolism</keyword>
<dbReference type="InterPro" id="IPR036444">
    <property type="entry name" value="PLipase_A2_dom_sf"/>
</dbReference>
<evidence type="ECO:0000256" key="2">
    <source>
        <dbReference type="ARBA" id="ARBA00004613"/>
    </source>
</evidence>
<dbReference type="OrthoDB" id="10059604at2759"/>
<evidence type="ECO:0000256" key="7">
    <source>
        <dbReference type="ARBA" id="ARBA00022801"/>
    </source>
</evidence>
<keyword evidence="11" id="KW-1015">Disulfide bond</keyword>
<dbReference type="EC" id="3.1.1.4" evidence="3"/>
<evidence type="ECO:0000256" key="4">
    <source>
        <dbReference type="ARBA" id="ARBA00021721"/>
    </source>
</evidence>
<keyword evidence="8" id="KW-0106">Calcium</keyword>
<dbReference type="GO" id="GO:0006644">
    <property type="term" value="P:phospholipid metabolic process"/>
    <property type="evidence" value="ECO:0007669"/>
    <property type="project" value="InterPro"/>
</dbReference>
<dbReference type="STRING" id="1661398.A0A482VEY7"/>
<keyword evidence="5" id="KW-0964">Secreted</keyword>
<evidence type="ECO:0000256" key="12">
    <source>
        <dbReference type="ARBA" id="ARBA00029903"/>
    </source>
</evidence>
<feature type="domain" description="Phospholipase A2-like central" evidence="13">
    <location>
        <begin position="9"/>
        <end position="102"/>
    </location>
</feature>
<proteinExistence type="predicted"/>
<dbReference type="InterPro" id="IPR033113">
    <property type="entry name" value="PLA2_histidine"/>
</dbReference>
<keyword evidence="15" id="KW-1185">Reference proteome</keyword>
<evidence type="ECO:0000256" key="3">
    <source>
        <dbReference type="ARBA" id="ARBA00013278"/>
    </source>
</evidence>
<evidence type="ECO:0000313" key="15">
    <source>
        <dbReference type="Proteomes" id="UP000292052"/>
    </source>
</evidence>
<dbReference type="Gene3D" id="1.20.90.10">
    <property type="entry name" value="Phospholipase A2 domain"/>
    <property type="match status" value="1"/>
</dbReference>
<dbReference type="GO" id="GO:0005576">
    <property type="term" value="C:extracellular region"/>
    <property type="evidence" value="ECO:0007669"/>
    <property type="project" value="UniProtKB-SubCell"/>
</dbReference>
<evidence type="ECO:0000313" key="14">
    <source>
        <dbReference type="EMBL" id="RZB89885.1"/>
    </source>
</evidence>
<accession>A0A482VEY7</accession>
<dbReference type="Pfam" id="PF05826">
    <property type="entry name" value="Phospholip_A2_2"/>
    <property type="match status" value="1"/>
</dbReference>
<protein>
    <recommendedName>
        <fullName evidence="4">Phospholipase A2</fullName>
        <ecNumber evidence="3">3.1.1.4</ecNumber>
    </recommendedName>
    <alternativeName>
        <fullName evidence="12">Phosphatidylcholine 2-acylhydrolase</fullName>
    </alternativeName>
</protein>
<evidence type="ECO:0000256" key="11">
    <source>
        <dbReference type="ARBA" id="ARBA00023157"/>
    </source>
</evidence>
<evidence type="ECO:0000256" key="10">
    <source>
        <dbReference type="ARBA" id="ARBA00023098"/>
    </source>
</evidence>
<dbReference type="GO" id="GO:0004623">
    <property type="term" value="F:phospholipase A2 activity"/>
    <property type="evidence" value="ECO:0007669"/>
    <property type="project" value="UniProtKB-EC"/>
</dbReference>
<dbReference type="SUPFAM" id="SSF48619">
    <property type="entry name" value="Phospholipase A2, PLA2"/>
    <property type="match status" value="1"/>
</dbReference>
<dbReference type="GO" id="GO:0050482">
    <property type="term" value="P:arachidonate secretion"/>
    <property type="evidence" value="ECO:0007669"/>
    <property type="project" value="InterPro"/>
</dbReference>
<name>A0A482VEY7_ASBVE</name>
<comment type="cofactor">
    <cofactor evidence="1">
        <name>Ca(2+)</name>
        <dbReference type="ChEBI" id="CHEBI:29108"/>
    </cofactor>
</comment>
<reference evidence="14 15" key="1">
    <citation type="submission" date="2017-03" db="EMBL/GenBank/DDBJ databases">
        <title>Genome of the blue death feigning beetle - Asbolus verrucosus.</title>
        <authorList>
            <person name="Rider S.D."/>
        </authorList>
    </citation>
    <scope>NUCLEOTIDE SEQUENCE [LARGE SCALE GENOMIC DNA]</scope>
    <source>
        <strain evidence="14">Butters</strain>
        <tissue evidence="14">Head and leg muscle</tissue>
    </source>
</reference>
<dbReference type="GO" id="GO:0046872">
    <property type="term" value="F:metal ion binding"/>
    <property type="evidence" value="ECO:0007669"/>
    <property type="project" value="UniProtKB-KW"/>
</dbReference>
<gene>
    <name evidence="14" type="ORF">BDFB_014514</name>
</gene>
<keyword evidence="7" id="KW-0378">Hydrolase</keyword>
<sequence>MAHHKNSFLGTKWCGDGNISDSYDDLGKFVGTDSCCREHDLCPDSIAADKTKYGLENTGLFTRSHCDCDRKFYECLKNVDSISSKSIGFTYFTILGPQCFQEDYPVVSCVKRERYKLILLKIGDNLFPS</sequence>
<evidence type="ECO:0000256" key="5">
    <source>
        <dbReference type="ARBA" id="ARBA00022525"/>
    </source>
</evidence>
<keyword evidence="9" id="KW-0442">Lipid degradation</keyword>
<evidence type="ECO:0000256" key="9">
    <source>
        <dbReference type="ARBA" id="ARBA00022963"/>
    </source>
</evidence>
<dbReference type="PROSITE" id="PS00118">
    <property type="entry name" value="PA2_HIS"/>
    <property type="match status" value="1"/>
</dbReference>
<dbReference type="PANTHER" id="PTHR12253">
    <property type="entry name" value="RH14732P"/>
    <property type="match status" value="1"/>
</dbReference>
<dbReference type="FunFam" id="1.20.90.10:FF:000002">
    <property type="entry name" value="Phospholipase A2 group III"/>
    <property type="match status" value="1"/>
</dbReference>
<dbReference type="GO" id="GO:0016042">
    <property type="term" value="P:lipid catabolic process"/>
    <property type="evidence" value="ECO:0007669"/>
    <property type="project" value="UniProtKB-KW"/>
</dbReference>
<organism evidence="14 15">
    <name type="scientific">Asbolus verrucosus</name>
    <name type="common">Desert ironclad beetle</name>
    <dbReference type="NCBI Taxonomy" id="1661398"/>
    <lineage>
        <taxon>Eukaryota</taxon>
        <taxon>Metazoa</taxon>
        <taxon>Ecdysozoa</taxon>
        <taxon>Arthropoda</taxon>
        <taxon>Hexapoda</taxon>
        <taxon>Insecta</taxon>
        <taxon>Pterygota</taxon>
        <taxon>Neoptera</taxon>
        <taxon>Endopterygota</taxon>
        <taxon>Coleoptera</taxon>
        <taxon>Polyphaga</taxon>
        <taxon>Cucujiformia</taxon>
        <taxon>Tenebrionidae</taxon>
        <taxon>Pimeliinae</taxon>
        <taxon>Asbolus</taxon>
    </lineage>
</organism>
<keyword evidence="6" id="KW-0479">Metal-binding</keyword>
<comment type="subcellular location">
    <subcellularLocation>
        <location evidence="2">Secreted</location>
    </subcellularLocation>
</comment>
<comment type="caution">
    <text evidence="14">The sequence shown here is derived from an EMBL/GenBank/DDBJ whole genome shotgun (WGS) entry which is preliminary data.</text>
</comment>
<dbReference type="CDD" id="cd04704">
    <property type="entry name" value="PLA2_bee_venom_like"/>
    <property type="match status" value="1"/>
</dbReference>